<dbReference type="EMBL" id="CAJJDN010000029">
    <property type="protein sequence ID" value="CAD8072672.1"/>
    <property type="molecule type" value="Genomic_DNA"/>
</dbReference>
<proteinExistence type="predicted"/>
<keyword evidence="1" id="KW-1133">Transmembrane helix</keyword>
<keyword evidence="1" id="KW-0472">Membrane</keyword>
<dbReference type="AlphaFoldDB" id="A0A8S1M287"/>
<keyword evidence="1" id="KW-0812">Transmembrane</keyword>
<reference evidence="2" key="1">
    <citation type="submission" date="2021-01" db="EMBL/GenBank/DDBJ databases">
        <authorList>
            <consortium name="Genoscope - CEA"/>
            <person name="William W."/>
        </authorList>
    </citation>
    <scope>NUCLEOTIDE SEQUENCE</scope>
</reference>
<protein>
    <submittedName>
        <fullName evidence="2">Uncharacterized protein</fullName>
    </submittedName>
</protein>
<sequence length="114" mass="13198">MNSLLRIMSQLSYFMILGAFISLNCIQIINNTGQYAQIIEYIDQVYFKIIKLSKKINIKSSQKKKHEEMKILGYHNMLISNNFEITSSSYTNKTLQTPKGSIKQLNEKLSKISQ</sequence>
<dbReference type="Proteomes" id="UP000692954">
    <property type="component" value="Unassembled WGS sequence"/>
</dbReference>
<feature type="transmembrane region" description="Helical" evidence="1">
    <location>
        <begin position="12"/>
        <end position="29"/>
    </location>
</feature>
<evidence type="ECO:0000313" key="3">
    <source>
        <dbReference type="Proteomes" id="UP000692954"/>
    </source>
</evidence>
<gene>
    <name evidence="2" type="ORF">PSON_ATCC_30995.1.T0290283</name>
</gene>
<evidence type="ECO:0000256" key="1">
    <source>
        <dbReference type="SAM" id="Phobius"/>
    </source>
</evidence>
<accession>A0A8S1M287</accession>
<evidence type="ECO:0000313" key="2">
    <source>
        <dbReference type="EMBL" id="CAD8072672.1"/>
    </source>
</evidence>
<name>A0A8S1M287_9CILI</name>
<keyword evidence="3" id="KW-1185">Reference proteome</keyword>
<organism evidence="2 3">
    <name type="scientific">Paramecium sonneborni</name>
    <dbReference type="NCBI Taxonomy" id="65129"/>
    <lineage>
        <taxon>Eukaryota</taxon>
        <taxon>Sar</taxon>
        <taxon>Alveolata</taxon>
        <taxon>Ciliophora</taxon>
        <taxon>Intramacronucleata</taxon>
        <taxon>Oligohymenophorea</taxon>
        <taxon>Peniculida</taxon>
        <taxon>Parameciidae</taxon>
        <taxon>Paramecium</taxon>
    </lineage>
</organism>
<comment type="caution">
    <text evidence="2">The sequence shown here is derived from an EMBL/GenBank/DDBJ whole genome shotgun (WGS) entry which is preliminary data.</text>
</comment>